<keyword evidence="13" id="KW-1185">Reference proteome</keyword>
<dbReference type="GO" id="GO:0005634">
    <property type="term" value="C:nucleus"/>
    <property type="evidence" value="ECO:0007669"/>
    <property type="project" value="UniProtKB-SubCell"/>
</dbReference>
<dbReference type="GeneID" id="111471496"/>
<evidence type="ECO:0000256" key="5">
    <source>
        <dbReference type="ARBA" id="ARBA00023015"/>
    </source>
</evidence>
<dbReference type="SUPFAM" id="SSF54277">
    <property type="entry name" value="CAD &amp; PB1 domains"/>
    <property type="match status" value="1"/>
</dbReference>
<evidence type="ECO:0000313" key="14">
    <source>
        <dbReference type="RefSeq" id="XP_022972973.1"/>
    </source>
</evidence>
<evidence type="ECO:0000256" key="4">
    <source>
        <dbReference type="ARBA" id="ARBA00022491"/>
    </source>
</evidence>
<feature type="domain" description="PB1" evidence="12">
    <location>
        <begin position="119"/>
        <end position="206"/>
    </location>
</feature>
<keyword evidence="8 10" id="KW-0927">Auxin signaling pathway</keyword>
<accession>A0A6J1IBP3</accession>
<dbReference type="InterPro" id="IPR003311">
    <property type="entry name" value="AUX_IAA"/>
</dbReference>
<evidence type="ECO:0000256" key="11">
    <source>
        <dbReference type="SAM" id="MobiDB-lite"/>
    </source>
</evidence>
<evidence type="ECO:0000313" key="13">
    <source>
        <dbReference type="Proteomes" id="UP000504608"/>
    </source>
</evidence>
<sequence length="215" mass="24636">MKRQFASFGNVRDLNFEATELRLGLLPRTEQERESQSKSAEQSKSESRSGSEYSISSTNPSSDAEHLHCREIHIIDHPPPAKAQVVGWPPVRSYLKNMIIEAEKKIQKEIMNKEVGSSRMYVKVSLDGAPYLRKIDLKLYQSYQQLLDVLEDMFNIKLGGNSEREGNNWCEYVLTYEDKDGDWMMVGDVPWNMFICCCKRLRIMKGSDARGLGCS</sequence>
<keyword evidence="7 10" id="KW-0539">Nucleus</keyword>
<reference evidence="14" key="1">
    <citation type="submission" date="2025-08" db="UniProtKB">
        <authorList>
            <consortium name="RefSeq"/>
        </authorList>
    </citation>
    <scope>IDENTIFICATION</scope>
    <source>
        <tissue evidence="14">Young leaves</tissue>
    </source>
</reference>
<evidence type="ECO:0000256" key="3">
    <source>
        <dbReference type="ARBA" id="ARBA00011726"/>
    </source>
</evidence>
<dbReference type="AlphaFoldDB" id="A0A6J1IBP3"/>
<evidence type="ECO:0000256" key="8">
    <source>
        <dbReference type="ARBA" id="ARBA00023294"/>
    </source>
</evidence>
<evidence type="ECO:0000256" key="10">
    <source>
        <dbReference type="RuleBase" id="RU004549"/>
    </source>
</evidence>
<dbReference type="PANTHER" id="PTHR31734">
    <property type="entry name" value="AUXIN-RESPONSIVE PROTEIN IAA17"/>
    <property type="match status" value="1"/>
</dbReference>
<proteinExistence type="inferred from homology"/>
<feature type="region of interest" description="Disordered" evidence="11">
    <location>
        <begin position="22"/>
        <end position="63"/>
    </location>
</feature>
<evidence type="ECO:0000256" key="1">
    <source>
        <dbReference type="ARBA" id="ARBA00004123"/>
    </source>
</evidence>
<keyword evidence="6 10" id="KW-0804">Transcription</keyword>
<comment type="subcellular location">
    <subcellularLocation>
        <location evidence="1 10">Nucleus</location>
    </subcellularLocation>
</comment>
<keyword evidence="4 10" id="KW-0678">Repressor</keyword>
<gene>
    <name evidence="14" type="primary">LOC111471496</name>
</gene>
<comment type="similarity">
    <text evidence="2 10">Belongs to the Aux/IAA family.</text>
</comment>
<evidence type="ECO:0000259" key="12">
    <source>
        <dbReference type="PROSITE" id="PS51745"/>
    </source>
</evidence>
<feature type="compositionally biased region" description="Basic and acidic residues" evidence="11">
    <location>
        <begin position="29"/>
        <end position="49"/>
    </location>
</feature>
<comment type="function">
    <text evidence="9">Aux/IAA proteins are short-lived transcriptional factors that function as repressors of early auxin response genes at low auxin concentrations. Repression is thought to result from the interaction with auxin response factors (ARFs), proteins that bind to the auxin-responsive promoter element (AuxRE). Formation of heterodimers with ARF proteins may alter their ability to modulate early auxin response genes expression.</text>
</comment>
<dbReference type="KEGG" id="cmax:111471496"/>
<dbReference type="FunFam" id="3.10.20.90:FF:000078">
    <property type="entry name" value="Auxin-responsive protein"/>
    <property type="match status" value="1"/>
</dbReference>
<dbReference type="OrthoDB" id="10399200at2759"/>
<evidence type="ECO:0000256" key="7">
    <source>
        <dbReference type="ARBA" id="ARBA00023242"/>
    </source>
</evidence>
<evidence type="ECO:0000256" key="9">
    <source>
        <dbReference type="ARBA" id="ARBA00025283"/>
    </source>
</evidence>
<dbReference type="Pfam" id="PF02309">
    <property type="entry name" value="AUX_IAA"/>
    <property type="match status" value="1"/>
</dbReference>
<dbReference type="InterPro" id="IPR033389">
    <property type="entry name" value="AUX/IAA_dom"/>
</dbReference>
<dbReference type="Gene3D" id="3.10.20.90">
    <property type="entry name" value="Phosphatidylinositol 3-kinase Catalytic Subunit, Chain A, domain 1"/>
    <property type="match status" value="1"/>
</dbReference>
<dbReference type="PROSITE" id="PS51745">
    <property type="entry name" value="PB1"/>
    <property type="match status" value="1"/>
</dbReference>
<organism evidence="13 14">
    <name type="scientific">Cucurbita maxima</name>
    <name type="common">Pumpkin</name>
    <name type="synonym">Winter squash</name>
    <dbReference type="NCBI Taxonomy" id="3661"/>
    <lineage>
        <taxon>Eukaryota</taxon>
        <taxon>Viridiplantae</taxon>
        <taxon>Streptophyta</taxon>
        <taxon>Embryophyta</taxon>
        <taxon>Tracheophyta</taxon>
        <taxon>Spermatophyta</taxon>
        <taxon>Magnoliopsida</taxon>
        <taxon>eudicotyledons</taxon>
        <taxon>Gunneridae</taxon>
        <taxon>Pentapetalae</taxon>
        <taxon>rosids</taxon>
        <taxon>fabids</taxon>
        <taxon>Cucurbitales</taxon>
        <taxon>Cucurbitaceae</taxon>
        <taxon>Cucurbiteae</taxon>
        <taxon>Cucurbita</taxon>
    </lineage>
</organism>
<protein>
    <recommendedName>
        <fullName evidence="10">Auxin-responsive protein</fullName>
    </recommendedName>
</protein>
<dbReference type="InterPro" id="IPR053793">
    <property type="entry name" value="PB1-like"/>
</dbReference>
<comment type="subunit">
    <text evidence="3 10">Homodimers and heterodimers.</text>
</comment>
<evidence type="ECO:0000256" key="2">
    <source>
        <dbReference type="ARBA" id="ARBA00006728"/>
    </source>
</evidence>
<dbReference type="PANTHER" id="PTHR31734:SF222">
    <property type="entry name" value="AUXIN-RESPONSIVE PROTEIN IAA2"/>
    <property type="match status" value="1"/>
</dbReference>
<dbReference type="GO" id="GO:0006355">
    <property type="term" value="P:regulation of DNA-templated transcription"/>
    <property type="evidence" value="ECO:0007669"/>
    <property type="project" value="InterPro"/>
</dbReference>
<dbReference type="GO" id="GO:0009734">
    <property type="term" value="P:auxin-activated signaling pathway"/>
    <property type="evidence" value="ECO:0007669"/>
    <property type="project" value="UniProtKB-UniRule"/>
</dbReference>
<evidence type="ECO:0000256" key="6">
    <source>
        <dbReference type="ARBA" id="ARBA00023163"/>
    </source>
</evidence>
<dbReference type="Proteomes" id="UP000504608">
    <property type="component" value="Unplaced"/>
</dbReference>
<keyword evidence="5 10" id="KW-0805">Transcription regulation</keyword>
<dbReference type="RefSeq" id="XP_022972973.1">
    <property type="nucleotide sequence ID" value="XM_023117205.1"/>
</dbReference>
<name>A0A6J1IBP3_CUCMA</name>